<sequence length="135" mass="15815">MSDCLRLMRILRNEFDKPWDILVLIRDIKKLACGIGVVKWQYVSRDKNKEAHMLARGVPMEELNRRNREVKINAKVDKECLSKERDCSNSSMKWNQFDVELNKMMTRKENTPAYVIGEGSTTMAQCSLYPGKSRW</sequence>
<accession>A0AAQ3KWS2</accession>
<evidence type="ECO:0000313" key="1">
    <source>
        <dbReference type="EMBL" id="WOL13112.1"/>
    </source>
</evidence>
<keyword evidence="2" id="KW-1185">Reference proteome</keyword>
<dbReference type="EMBL" id="CP136896">
    <property type="protein sequence ID" value="WOL13112.1"/>
    <property type="molecule type" value="Genomic_DNA"/>
</dbReference>
<organism evidence="1 2">
    <name type="scientific">Canna indica</name>
    <name type="common">Indian-shot</name>
    <dbReference type="NCBI Taxonomy" id="4628"/>
    <lineage>
        <taxon>Eukaryota</taxon>
        <taxon>Viridiplantae</taxon>
        <taxon>Streptophyta</taxon>
        <taxon>Embryophyta</taxon>
        <taxon>Tracheophyta</taxon>
        <taxon>Spermatophyta</taxon>
        <taxon>Magnoliopsida</taxon>
        <taxon>Liliopsida</taxon>
        <taxon>Zingiberales</taxon>
        <taxon>Cannaceae</taxon>
        <taxon>Canna</taxon>
    </lineage>
</organism>
<dbReference type="AlphaFoldDB" id="A0AAQ3KWS2"/>
<protein>
    <submittedName>
        <fullName evidence="1">Uncharacterized protein</fullName>
    </submittedName>
</protein>
<evidence type="ECO:0000313" key="2">
    <source>
        <dbReference type="Proteomes" id="UP001327560"/>
    </source>
</evidence>
<gene>
    <name evidence="1" type="ORF">Cni_G21881</name>
</gene>
<dbReference type="Proteomes" id="UP001327560">
    <property type="component" value="Chromosome 7"/>
</dbReference>
<proteinExistence type="predicted"/>
<reference evidence="1 2" key="1">
    <citation type="submission" date="2023-10" db="EMBL/GenBank/DDBJ databases">
        <title>Chromosome-scale genome assembly provides insights into flower coloration mechanisms of Canna indica.</title>
        <authorList>
            <person name="Li C."/>
        </authorList>
    </citation>
    <scope>NUCLEOTIDE SEQUENCE [LARGE SCALE GENOMIC DNA]</scope>
    <source>
        <tissue evidence="1">Flower</tissue>
    </source>
</reference>
<name>A0AAQ3KWS2_9LILI</name>